<evidence type="ECO:0000256" key="6">
    <source>
        <dbReference type="ARBA" id="ARBA00022964"/>
    </source>
</evidence>
<evidence type="ECO:0000256" key="8">
    <source>
        <dbReference type="ARBA" id="ARBA00023004"/>
    </source>
</evidence>
<dbReference type="Pfam" id="PF05721">
    <property type="entry name" value="PhyH"/>
    <property type="match status" value="1"/>
</dbReference>
<dbReference type="GO" id="GO:0016706">
    <property type="term" value="F:2-oxoglutarate-dependent dioxygenase activity"/>
    <property type="evidence" value="ECO:0007669"/>
    <property type="project" value="InterPro"/>
</dbReference>
<dbReference type="SUPFAM" id="SSF51197">
    <property type="entry name" value="Clavaminate synthase-like"/>
    <property type="match status" value="1"/>
</dbReference>
<evidence type="ECO:0000313" key="13">
    <source>
        <dbReference type="Proteomes" id="UP000199058"/>
    </source>
</evidence>
<evidence type="ECO:0000256" key="5">
    <source>
        <dbReference type="ARBA" id="ARBA00022723"/>
    </source>
</evidence>
<evidence type="ECO:0000256" key="3">
    <source>
        <dbReference type="ARBA" id="ARBA00007851"/>
    </source>
</evidence>
<evidence type="ECO:0000256" key="4">
    <source>
        <dbReference type="ARBA" id="ARBA00011738"/>
    </source>
</evidence>
<comment type="similarity">
    <text evidence="3">Belongs to the PhyH family. EctD subfamily.</text>
</comment>
<evidence type="ECO:0000256" key="10">
    <source>
        <dbReference type="NCBIfam" id="TIGR02408"/>
    </source>
</evidence>
<dbReference type="PANTHER" id="PTHR20883">
    <property type="entry name" value="PHYTANOYL-COA DIOXYGENASE DOMAIN CONTAINING 1"/>
    <property type="match status" value="1"/>
</dbReference>
<dbReference type="EC" id="1.14.11.55" evidence="10"/>
<evidence type="ECO:0000256" key="11">
    <source>
        <dbReference type="SAM" id="MobiDB-lite"/>
    </source>
</evidence>
<gene>
    <name evidence="12" type="ORF">SAMN05660443_2933</name>
</gene>
<evidence type="ECO:0000313" key="12">
    <source>
        <dbReference type="EMBL" id="SFC51586.1"/>
    </source>
</evidence>
<comment type="cofactor">
    <cofactor evidence="1">
        <name>Fe(2+)</name>
        <dbReference type="ChEBI" id="CHEBI:29033"/>
    </cofactor>
</comment>
<dbReference type="EMBL" id="FOLH01000009">
    <property type="protein sequence ID" value="SFC51586.1"/>
    <property type="molecule type" value="Genomic_DNA"/>
</dbReference>
<accession>A0A1I1JSU1</accession>
<dbReference type="Gene3D" id="2.60.120.620">
    <property type="entry name" value="q2cbj1_9rhob like domain"/>
    <property type="match status" value="1"/>
</dbReference>
<evidence type="ECO:0000256" key="2">
    <source>
        <dbReference type="ARBA" id="ARBA00004063"/>
    </source>
</evidence>
<keyword evidence="13" id="KW-1185">Reference proteome</keyword>
<proteinExistence type="inferred from homology"/>
<organism evidence="12 13">
    <name type="scientific">Marinospirillum celere</name>
    <dbReference type="NCBI Taxonomy" id="1122252"/>
    <lineage>
        <taxon>Bacteria</taxon>
        <taxon>Pseudomonadati</taxon>
        <taxon>Pseudomonadota</taxon>
        <taxon>Gammaproteobacteria</taxon>
        <taxon>Oceanospirillales</taxon>
        <taxon>Oceanospirillaceae</taxon>
        <taxon>Marinospirillum</taxon>
    </lineage>
</organism>
<dbReference type="STRING" id="1122252.SAMN05660443_2933"/>
<sequence length="304" mass="34264">MDMQVKDLYPSRTGGEARWLPRVDPVVWGEADQPGDFALNQQQLDSFDENGFIILEGAVEDLVAPIQKELEAMKEQLLGREELVIEPDSKELRSIFQPHFFSEYIKKVARDPRLLDIARQLLGDDVYLHQSRVNVKPGMKGRSFPWHSDFETWHVEDGMPQMRAVTGWIMLTENDPFNGPLFLIPGSHKHYLSCAGTTPEDNYKQSLRKQEAGTPDLASLDWLIQEGGGLAGAFGKPGTLVFHECNIMHGSPDNLASYPRTNLFFVYNSIKNGCKAPFSGQKPRPAFLASRDTQPLEPLKEPLK</sequence>
<comment type="subunit">
    <text evidence="4">Homodimer.</text>
</comment>
<dbReference type="InterPro" id="IPR012774">
    <property type="entry name" value="EctD"/>
</dbReference>
<keyword evidence="7" id="KW-0560">Oxidoreductase</keyword>
<protein>
    <recommendedName>
        <fullName evidence="10">Ectoine hydroxylase</fullName>
        <ecNumber evidence="10">1.14.11.55</ecNumber>
    </recommendedName>
</protein>
<dbReference type="Proteomes" id="UP000199058">
    <property type="component" value="Unassembled WGS sequence"/>
</dbReference>
<dbReference type="PANTHER" id="PTHR20883:SF48">
    <property type="entry name" value="ECTOINE DIOXYGENASE"/>
    <property type="match status" value="1"/>
</dbReference>
<keyword evidence="5" id="KW-0479">Metal-binding</keyword>
<evidence type="ECO:0000256" key="9">
    <source>
        <dbReference type="ARBA" id="ARBA00049228"/>
    </source>
</evidence>
<dbReference type="RefSeq" id="WP_245751778.1">
    <property type="nucleotide sequence ID" value="NZ_FOLH01000009.1"/>
</dbReference>
<keyword evidence="8" id="KW-0408">Iron</keyword>
<dbReference type="InterPro" id="IPR008775">
    <property type="entry name" value="Phytyl_CoA_dOase-like"/>
</dbReference>
<name>A0A1I1JSU1_9GAMM</name>
<dbReference type="NCBIfam" id="TIGR02408">
    <property type="entry name" value="ectoine_ThpD"/>
    <property type="match status" value="1"/>
</dbReference>
<evidence type="ECO:0000256" key="1">
    <source>
        <dbReference type="ARBA" id="ARBA00001954"/>
    </source>
</evidence>
<feature type="region of interest" description="Disordered" evidence="11">
    <location>
        <begin position="285"/>
        <end position="304"/>
    </location>
</feature>
<comment type="function">
    <text evidence="2">Involved in the biosynthesis of 5-hydroxyectoine, called compatible solute, which helps organisms to survive extreme osmotic stress by acting as a highly soluble organic osmolyte. Catalyzes the 2-oxoglutarate-dependent selective hydroxylation of L-ectoine to yield (4S,5S)-5-hydroxyectoine.</text>
</comment>
<reference evidence="12 13" key="1">
    <citation type="submission" date="2016-10" db="EMBL/GenBank/DDBJ databases">
        <authorList>
            <person name="de Groot N.N."/>
        </authorList>
    </citation>
    <scope>NUCLEOTIDE SEQUENCE [LARGE SCALE GENOMIC DNA]</scope>
    <source>
        <strain evidence="12 13">DSM 18438</strain>
    </source>
</reference>
<dbReference type="GO" id="GO:0005506">
    <property type="term" value="F:iron ion binding"/>
    <property type="evidence" value="ECO:0007669"/>
    <property type="project" value="UniProtKB-ARBA"/>
</dbReference>
<dbReference type="AlphaFoldDB" id="A0A1I1JSU1"/>
<comment type="catalytic activity">
    <reaction evidence="9">
        <text>L-ectoine + 2-oxoglutarate + O2 = 5-hydroxyectoine + succinate + CO2</text>
        <dbReference type="Rhea" id="RHEA:45740"/>
        <dbReference type="ChEBI" id="CHEBI:15379"/>
        <dbReference type="ChEBI" id="CHEBI:16526"/>
        <dbReference type="ChEBI" id="CHEBI:16810"/>
        <dbReference type="ChEBI" id="CHEBI:30031"/>
        <dbReference type="ChEBI" id="CHEBI:58515"/>
        <dbReference type="ChEBI" id="CHEBI:85413"/>
        <dbReference type="EC" id="1.14.11.55"/>
    </reaction>
</comment>
<evidence type="ECO:0000256" key="7">
    <source>
        <dbReference type="ARBA" id="ARBA00023002"/>
    </source>
</evidence>
<keyword evidence="6" id="KW-0223">Dioxygenase</keyword>